<organism evidence="2 3">
    <name type="scientific">Trichostrongylus colubriformis</name>
    <name type="common">Black scour worm</name>
    <dbReference type="NCBI Taxonomy" id="6319"/>
    <lineage>
        <taxon>Eukaryota</taxon>
        <taxon>Metazoa</taxon>
        <taxon>Ecdysozoa</taxon>
        <taxon>Nematoda</taxon>
        <taxon>Chromadorea</taxon>
        <taxon>Rhabditida</taxon>
        <taxon>Rhabditina</taxon>
        <taxon>Rhabditomorpha</taxon>
        <taxon>Strongyloidea</taxon>
        <taxon>Trichostrongylidae</taxon>
        <taxon>Trichostrongylus</taxon>
    </lineage>
</organism>
<evidence type="ECO:0000313" key="2">
    <source>
        <dbReference type="EMBL" id="KAK5975412.1"/>
    </source>
</evidence>
<dbReference type="GO" id="GO:0016485">
    <property type="term" value="P:protein processing"/>
    <property type="evidence" value="ECO:0007669"/>
    <property type="project" value="TreeGrafter"/>
</dbReference>
<reference evidence="2 3" key="1">
    <citation type="submission" date="2019-10" db="EMBL/GenBank/DDBJ databases">
        <title>Assembly and Annotation for the nematode Trichostrongylus colubriformis.</title>
        <authorList>
            <person name="Martin J."/>
        </authorList>
    </citation>
    <scope>NUCLEOTIDE SEQUENCE [LARGE SCALE GENOMIC DNA]</scope>
    <source>
        <strain evidence="2">G859</strain>
        <tissue evidence="2">Whole worm</tissue>
    </source>
</reference>
<accession>A0AAN8FAY0</accession>
<dbReference type="Proteomes" id="UP001331761">
    <property type="component" value="Unassembled WGS sequence"/>
</dbReference>
<evidence type="ECO:0000313" key="3">
    <source>
        <dbReference type="Proteomes" id="UP001331761"/>
    </source>
</evidence>
<dbReference type="PANTHER" id="PTHR11733">
    <property type="entry name" value="ZINC METALLOPROTEASE FAMILY M13 NEPRILYSIN-RELATED"/>
    <property type="match status" value="1"/>
</dbReference>
<gene>
    <name evidence="2" type="ORF">GCK32_008020</name>
</gene>
<protein>
    <submittedName>
        <fullName evidence="2">Neprilysin-1</fullName>
    </submittedName>
</protein>
<dbReference type="InterPro" id="IPR000718">
    <property type="entry name" value="Peptidase_M13"/>
</dbReference>
<sequence length="221" mass="25108">MPHIPESMAWFQSGEVVCCCFVCDCILPRLMQKQMGNSVSFRALNYGGIGATIGHEITHGFDDQGRQYDAFGNLHDWWTPGVKKKFLEKAKCFVDQYGRNEVPGTGLKLNGKLTQGENIADNGGVKEALKAYKKYLKKHGKEEPLEGLEQYSNEQMFFIGYAMTWCGHDTKDFLISRILVDDHSPNRYRVNQNLANHPEFAEAFECEVGTPMNPTERCVLW</sequence>
<dbReference type="SUPFAM" id="SSF55486">
    <property type="entry name" value="Metalloproteases ('zincins'), catalytic domain"/>
    <property type="match status" value="1"/>
</dbReference>
<dbReference type="InterPro" id="IPR018497">
    <property type="entry name" value="Peptidase_M13_C"/>
</dbReference>
<dbReference type="EMBL" id="WIXE01013070">
    <property type="protein sequence ID" value="KAK5975412.1"/>
    <property type="molecule type" value="Genomic_DNA"/>
</dbReference>
<evidence type="ECO:0000259" key="1">
    <source>
        <dbReference type="Pfam" id="PF01431"/>
    </source>
</evidence>
<dbReference type="InterPro" id="IPR024079">
    <property type="entry name" value="MetalloPept_cat_dom_sf"/>
</dbReference>
<dbReference type="Pfam" id="PF01431">
    <property type="entry name" value="Peptidase_M13"/>
    <property type="match status" value="1"/>
</dbReference>
<proteinExistence type="predicted"/>
<dbReference type="Gene3D" id="3.40.390.10">
    <property type="entry name" value="Collagenase (Catalytic Domain)"/>
    <property type="match status" value="1"/>
</dbReference>
<keyword evidence="3" id="KW-1185">Reference proteome</keyword>
<feature type="domain" description="Peptidase M13 C-terminal" evidence="1">
    <location>
        <begin position="37"/>
        <end position="218"/>
    </location>
</feature>
<dbReference type="GO" id="GO:0004222">
    <property type="term" value="F:metalloendopeptidase activity"/>
    <property type="evidence" value="ECO:0007669"/>
    <property type="project" value="InterPro"/>
</dbReference>
<dbReference type="PROSITE" id="PS51885">
    <property type="entry name" value="NEPRILYSIN"/>
    <property type="match status" value="1"/>
</dbReference>
<dbReference type="PANTHER" id="PTHR11733:SF237">
    <property type="entry name" value="NEPRILYSIN-LIKE 4"/>
    <property type="match status" value="1"/>
</dbReference>
<name>A0AAN8FAY0_TRICO</name>
<dbReference type="CDD" id="cd08662">
    <property type="entry name" value="M13"/>
    <property type="match status" value="1"/>
</dbReference>
<dbReference type="AlphaFoldDB" id="A0AAN8FAY0"/>
<dbReference type="GO" id="GO:0005886">
    <property type="term" value="C:plasma membrane"/>
    <property type="evidence" value="ECO:0007669"/>
    <property type="project" value="TreeGrafter"/>
</dbReference>
<dbReference type="PRINTS" id="PR00786">
    <property type="entry name" value="NEPRILYSIN"/>
</dbReference>
<comment type="caution">
    <text evidence="2">The sequence shown here is derived from an EMBL/GenBank/DDBJ whole genome shotgun (WGS) entry which is preliminary data.</text>
</comment>